<organism evidence="1 2">
    <name type="scientific">Aeromicrobium erythreum</name>
    <dbReference type="NCBI Taxonomy" id="2041"/>
    <lineage>
        <taxon>Bacteria</taxon>
        <taxon>Bacillati</taxon>
        <taxon>Actinomycetota</taxon>
        <taxon>Actinomycetes</taxon>
        <taxon>Propionibacteriales</taxon>
        <taxon>Nocardioidaceae</taxon>
        <taxon>Aeromicrobium</taxon>
    </lineage>
</organism>
<reference evidence="1 2" key="1">
    <citation type="journal article" date="1991" name="Int. J. Syst. Bacteriol.">
        <title>Description of the erythromycin-producing bacterium Arthrobacter sp. strain NRRL B-3381 as Aeromicrobium erythreum gen. nov., sp. nov.</title>
        <authorList>
            <person name="Miller E.S."/>
            <person name="Woese C.R."/>
            <person name="Brenner S."/>
        </authorList>
    </citation>
    <scope>NUCLEOTIDE SEQUENCE [LARGE SCALE GENOMIC DNA]</scope>
    <source>
        <strain evidence="1 2">AR18</strain>
    </source>
</reference>
<dbReference type="Gene3D" id="3.40.830.10">
    <property type="entry name" value="LigB-like"/>
    <property type="match status" value="1"/>
</dbReference>
<proteinExistence type="predicted"/>
<keyword evidence="2" id="KW-1185">Reference proteome</keyword>
<dbReference type="EMBL" id="CP011502">
    <property type="protein sequence ID" value="ALX04618.1"/>
    <property type="molecule type" value="Genomic_DNA"/>
</dbReference>
<evidence type="ECO:0000313" key="2">
    <source>
        <dbReference type="Proteomes" id="UP000067689"/>
    </source>
</evidence>
<dbReference type="STRING" id="2041.AERYTH_07885"/>
<dbReference type="PATRIC" id="fig|2041.4.peg.1653"/>
<name>A0A0U3T1G9_9ACTN</name>
<sequence length="211" mass="21201">MLPAGSLVGDVEEAGALRDASLDAVRDLVAIAPRVVVVLGPDGDDLPADETVGGSLEPHGIALGAGAAGAATLGLAHTVGAWLLDSVGWDGPRRYAATLDAADLDDDVAVLVMADGSATRTEKAPGHLDARAEAFDAAIASALADGDPDALGGIDLALAAELWCQGATTLRVAGDAVAARVHRDHARVSAQLSLDEAPFGVGWFVASWQVG</sequence>
<evidence type="ECO:0000313" key="1">
    <source>
        <dbReference type="EMBL" id="ALX04618.1"/>
    </source>
</evidence>
<accession>A0A0U3T1G9</accession>
<evidence type="ECO:0008006" key="3">
    <source>
        <dbReference type="Google" id="ProtNLM"/>
    </source>
</evidence>
<dbReference type="KEGG" id="aer:AERYTH_07885"/>
<dbReference type="AlphaFoldDB" id="A0A0U3T1G9"/>
<dbReference type="Proteomes" id="UP000067689">
    <property type="component" value="Chromosome"/>
</dbReference>
<protein>
    <recommendedName>
        <fullName evidence="3">Extradiol ring-cleavage dioxygenase class III enzyme subunit B domain-containing protein</fullName>
    </recommendedName>
</protein>
<gene>
    <name evidence="1" type="ORF">AERYTH_07885</name>
</gene>